<feature type="region of interest" description="Disordered" evidence="1">
    <location>
        <begin position="158"/>
        <end position="199"/>
    </location>
</feature>
<dbReference type="Proteomes" id="UP001479436">
    <property type="component" value="Unassembled WGS sequence"/>
</dbReference>
<evidence type="ECO:0000256" key="1">
    <source>
        <dbReference type="SAM" id="MobiDB-lite"/>
    </source>
</evidence>
<organism evidence="2 3">
    <name type="scientific">Basidiobolus ranarum</name>
    <dbReference type="NCBI Taxonomy" id="34480"/>
    <lineage>
        <taxon>Eukaryota</taxon>
        <taxon>Fungi</taxon>
        <taxon>Fungi incertae sedis</taxon>
        <taxon>Zoopagomycota</taxon>
        <taxon>Entomophthoromycotina</taxon>
        <taxon>Basidiobolomycetes</taxon>
        <taxon>Basidiobolales</taxon>
        <taxon>Basidiobolaceae</taxon>
        <taxon>Basidiobolus</taxon>
    </lineage>
</organism>
<name>A0ABR2VP37_9FUNG</name>
<feature type="region of interest" description="Disordered" evidence="1">
    <location>
        <begin position="1"/>
        <end position="20"/>
    </location>
</feature>
<dbReference type="EMBL" id="JASJQH010008980">
    <property type="protein sequence ID" value="KAK9685577.1"/>
    <property type="molecule type" value="Genomic_DNA"/>
</dbReference>
<evidence type="ECO:0000313" key="2">
    <source>
        <dbReference type="EMBL" id="KAK9685577.1"/>
    </source>
</evidence>
<gene>
    <name evidence="2" type="ORF">K7432_015455</name>
</gene>
<keyword evidence="3" id="KW-1185">Reference proteome</keyword>
<protein>
    <submittedName>
        <fullName evidence="2">Uncharacterized protein</fullName>
    </submittedName>
</protein>
<accession>A0ABR2VP37</accession>
<proteinExistence type="predicted"/>
<evidence type="ECO:0000313" key="3">
    <source>
        <dbReference type="Proteomes" id="UP001479436"/>
    </source>
</evidence>
<comment type="caution">
    <text evidence="2">The sequence shown here is derived from an EMBL/GenBank/DDBJ whole genome shotgun (WGS) entry which is preliminary data.</text>
</comment>
<feature type="non-terminal residue" evidence="2">
    <location>
        <position position="1"/>
    </location>
</feature>
<sequence length="199" mass="21430">KSKVTRAVGKLQPGQNESTEPILSTVNPSEPALLLKQVFITVTKKHNILNNANINNQGNYDVKYQSGPSFEVTIAPQVYGTLQDSGNGMDIARTPPVEDPCFQEDSTPQDIPSQLINTLGQALPQQALPDQIQGNLAQASHALSDFKQFDQAQMIEQTLYQPSSPTEALEAPEDKSPEEPEESGSGCSGCCGGSGHREH</sequence>
<reference evidence="2 3" key="1">
    <citation type="submission" date="2023-04" db="EMBL/GenBank/DDBJ databases">
        <title>Genome of Basidiobolus ranarum AG-B5.</title>
        <authorList>
            <person name="Stajich J.E."/>
            <person name="Carter-House D."/>
            <person name="Gryganskyi A."/>
        </authorList>
    </citation>
    <scope>NUCLEOTIDE SEQUENCE [LARGE SCALE GENOMIC DNA]</scope>
    <source>
        <strain evidence="2 3">AG-B5</strain>
    </source>
</reference>